<dbReference type="Proteomes" id="UP000001514">
    <property type="component" value="Unassembled WGS sequence"/>
</dbReference>
<keyword evidence="3" id="KW-1185">Reference proteome</keyword>
<feature type="compositionally biased region" description="Basic and acidic residues" evidence="1">
    <location>
        <begin position="324"/>
        <end position="338"/>
    </location>
</feature>
<evidence type="ECO:0000313" key="3">
    <source>
        <dbReference type="Proteomes" id="UP000001514"/>
    </source>
</evidence>
<reference evidence="2 3" key="1">
    <citation type="journal article" date="2011" name="Science">
        <title>The Selaginella genome identifies genetic changes associated with the evolution of vascular plants.</title>
        <authorList>
            <person name="Banks J.A."/>
            <person name="Nishiyama T."/>
            <person name="Hasebe M."/>
            <person name="Bowman J.L."/>
            <person name="Gribskov M."/>
            <person name="dePamphilis C."/>
            <person name="Albert V.A."/>
            <person name="Aono N."/>
            <person name="Aoyama T."/>
            <person name="Ambrose B.A."/>
            <person name="Ashton N.W."/>
            <person name="Axtell M.J."/>
            <person name="Barker E."/>
            <person name="Barker M.S."/>
            <person name="Bennetzen J.L."/>
            <person name="Bonawitz N.D."/>
            <person name="Chapple C."/>
            <person name="Cheng C."/>
            <person name="Correa L.G."/>
            <person name="Dacre M."/>
            <person name="DeBarry J."/>
            <person name="Dreyer I."/>
            <person name="Elias M."/>
            <person name="Engstrom E.M."/>
            <person name="Estelle M."/>
            <person name="Feng L."/>
            <person name="Finet C."/>
            <person name="Floyd S.K."/>
            <person name="Frommer W.B."/>
            <person name="Fujita T."/>
            <person name="Gramzow L."/>
            <person name="Gutensohn M."/>
            <person name="Harholt J."/>
            <person name="Hattori M."/>
            <person name="Heyl A."/>
            <person name="Hirai T."/>
            <person name="Hiwatashi Y."/>
            <person name="Ishikawa M."/>
            <person name="Iwata M."/>
            <person name="Karol K.G."/>
            <person name="Koehler B."/>
            <person name="Kolukisaoglu U."/>
            <person name="Kubo M."/>
            <person name="Kurata T."/>
            <person name="Lalonde S."/>
            <person name="Li K."/>
            <person name="Li Y."/>
            <person name="Litt A."/>
            <person name="Lyons E."/>
            <person name="Manning G."/>
            <person name="Maruyama T."/>
            <person name="Michael T.P."/>
            <person name="Mikami K."/>
            <person name="Miyazaki S."/>
            <person name="Morinaga S."/>
            <person name="Murata T."/>
            <person name="Mueller-Roeber B."/>
            <person name="Nelson D.R."/>
            <person name="Obara M."/>
            <person name="Oguri Y."/>
            <person name="Olmstead R.G."/>
            <person name="Onodera N."/>
            <person name="Petersen B.L."/>
            <person name="Pils B."/>
            <person name="Prigge M."/>
            <person name="Rensing S.A."/>
            <person name="Riano-Pachon D.M."/>
            <person name="Roberts A.W."/>
            <person name="Sato Y."/>
            <person name="Scheller H.V."/>
            <person name="Schulz B."/>
            <person name="Schulz C."/>
            <person name="Shakirov E.V."/>
            <person name="Shibagaki N."/>
            <person name="Shinohara N."/>
            <person name="Shippen D.E."/>
            <person name="Soerensen I."/>
            <person name="Sotooka R."/>
            <person name="Sugimoto N."/>
            <person name="Sugita M."/>
            <person name="Sumikawa N."/>
            <person name="Tanurdzic M."/>
            <person name="Theissen G."/>
            <person name="Ulvskov P."/>
            <person name="Wakazuki S."/>
            <person name="Weng J.K."/>
            <person name="Willats W.W."/>
            <person name="Wipf D."/>
            <person name="Wolf P.G."/>
            <person name="Yang L."/>
            <person name="Zimmer A.D."/>
            <person name="Zhu Q."/>
            <person name="Mitros T."/>
            <person name="Hellsten U."/>
            <person name="Loque D."/>
            <person name="Otillar R."/>
            <person name="Salamov A."/>
            <person name="Schmutz J."/>
            <person name="Shapiro H."/>
            <person name="Lindquist E."/>
            <person name="Lucas S."/>
            <person name="Rokhsar D."/>
            <person name="Grigoriev I.V."/>
        </authorList>
    </citation>
    <scope>NUCLEOTIDE SEQUENCE [LARGE SCALE GENOMIC DNA]</scope>
</reference>
<dbReference type="HOGENOM" id="CLU_644658_0_0_1"/>
<dbReference type="eggNOG" id="ENOG502RZAC">
    <property type="taxonomic scope" value="Eukaryota"/>
</dbReference>
<protein>
    <submittedName>
        <fullName evidence="2">Uncharacterized protein</fullName>
    </submittedName>
</protein>
<evidence type="ECO:0000313" key="2">
    <source>
        <dbReference type="EMBL" id="EFJ19559.1"/>
    </source>
</evidence>
<sequence>MLLTLVIAGESSGSSAGPSVSASGSGVEAAASVGSSSSSASEPTLVASSSTSPALTGSSPSTPASGESTLESSMPGSSTPTPSASTRSSTPGQTSSSSPQTGSSSALPGTGTGYGTSYLGGDVGSPAKEGAAAGNRINNWTSVGEMRRHYFPNCHNEPLPRRTYKTPDGWIRHPRRLQEVELDRRDAAALRGFLHAGKENVQVKGWLLCSSRRLSQVELNRRDEEALLPRRGLLQASQALWLSDKVFGMEPASEKMEGGTAADPIPPVSSKKTPLGTGPWYRYRHVVYTLLALNAAMVSYAVFNQDKFFAKKEKPPEGEGQASAKDEASSGEKEKKDPVFVPATQSKIDQPKVVPAPEAKVEEKKMEAPVKKPEAPHVSHDEQIELYKWMLEEKRKIKPSSSAEKARIDLEKGLLKDYIRGKVPSL</sequence>
<feature type="compositionally biased region" description="Basic and acidic residues" evidence="1">
    <location>
        <begin position="359"/>
        <end position="379"/>
    </location>
</feature>
<dbReference type="STRING" id="88036.D8S778"/>
<name>D8S778_SELML</name>
<dbReference type="PANTHER" id="PTHR34364">
    <property type="entry name" value="WAS/WASL-INTERACTING FAMILY PROTEIN"/>
    <property type="match status" value="1"/>
</dbReference>
<organism evidence="3">
    <name type="scientific">Selaginella moellendorffii</name>
    <name type="common">Spikemoss</name>
    <dbReference type="NCBI Taxonomy" id="88036"/>
    <lineage>
        <taxon>Eukaryota</taxon>
        <taxon>Viridiplantae</taxon>
        <taxon>Streptophyta</taxon>
        <taxon>Embryophyta</taxon>
        <taxon>Tracheophyta</taxon>
        <taxon>Lycopodiopsida</taxon>
        <taxon>Selaginellales</taxon>
        <taxon>Selaginellaceae</taxon>
        <taxon>Selaginella</taxon>
    </lineage>
</organism>
<feature type="region of interest" description="Disordered" evidence="1">
    <location>
        <begin position="312"/>
        <end position="379"/>
    </location>
</feature>
<dbReference type="InParanoid" id="D8S778"/>
<proteinExistence type="predicted"/>
<gene>
    <name evidence="2" type="ORF">SELMODRAFT_418914</name>
</gene>
<accession>D8S778</accession>
<feature type="region of interest" description="Disordered" evidence="1">
    <location>
        <begin position="1"/>
        <end position="121"/>
    </location>
</feature>
<dbReference type="AlphaFoldDB" id="D8S778"/>
<dbReference type="EMBL" id="GL377605">
    <property type="protein sequence ID" value="EFJ19559.1"/>
    <property type="molecule type" value="Genomic_DNA"/>
</dbReference>
<evidence type="ECO:0000256" key="1">
    <source>
        <dbReference type="SAM" id="MobiDB-lite"/>
    </source>
</evidence>
<dbReference type="Gramene" id="EFJ19559">
    <property type="protein sequence ID" value="EFJ19559"/>
    <property type="gene ID" value="SELMODRAFT_418914"/>
</dbReference>
<feature type="compositionally biased region" description="Low complexity" evidence="1">
    <location>
        <begin position="8"/>
        <end position="105"/>
    </location>
</feature>
<dbReference type="PANTHER" id="PTHR34364:SF1">
    <property type="entry name" value="WAS_WASL-INTERACTING FAMILY PROTEIN"/>
    <property type="match status" value="1"/>
</dbReference>
<dbReference type="KEGG" id="smo:SELMODRAFT_418914"/>